<proteinExistence type="predicted"/>
<keyword evidence="8" id="KW-1185">Reference proteome</keyword>
<keyword evidence="3" id="KW-0808">Transferase</keyword>
<organism evidence="7 8">
    <name type="scientific">Streptomyces milbemycinicus</name>
    <dbReference type="NCBI Taxonomy" id="476552"/>
    <lineage>
        <taxon>Bacteria</taxon>
        <taxon>Bacillati</taxon>
        <taxon>Actinomycetota</taxon>
        <taxon>Actinomycetes</taxon>
        <taxon>Kitasatosporales</taxon>
        <taxon>Streptomycetaceae</taxon>
        <taxon>Streptomyces</taxon>
    </lineage>
</organism>
<dbReference type="InterPro" id="IPR050091">
    <property type="entry name" value="PKS_NRPS_Biosynth_Enz"/>
</dbReference>
<dbReference type="SMART" id="SM00823">
    <property type="entry name" value="PKS_PP"/>
    <property type="match status" value="1"/>
</dbReference>
<accession>A0ABW8M4U1</accession>
<evidence type="ECO:0000256" key="3">
    <source>
        <dbReference type="ARBA" id="ARBA00022679"/>
    </source>
</evidence>
<feature type="non-terminal residue" evidence="7">
    <location>
        <position position="1"/>
    </location>
</feature>
<dbReference type="EMBL" id="JBJDQH010000057">
    <property type="protein sequence ID" value="MFK4273212.1"/>
    <property type="molecule type" value="Genomic_DNA"/>
</dbReference>
<keyword evidence="2" id="KW-0597">Phosphoprotein</keyword>
<dbReference type="SUPFAM" id="SSF47336">
    <property type="entry name" value="ACP-like"/>
    <property type="match status" value="1"/>
</dbReference>
<sequence>NYAAANVFLDALAQHRHEEGLPATSVAFGLWSGAGAGQALSEVDISRLRRQGLPPLSVADGLRAFDAALASGAATVTASRVDTAALRTRRGEIPALLRGLVPASRRLSRQAAGGGDADGLKRQLSGLDTQERARVLTDMVRGHVAMVLGHGSAEVVDPDRNFGEIGLDSLTAVELRNQLNAATGLRLPATLVFDYPTARDIAAFVGSELMPEAADTDGAGHEEQVRRVLAGIPLSRLRDAGLLDTLLELGGATATPQDGAEGADGADQPDSIDAMDKNDLIDMAFNSLGLEGATWEEGN</sequence>
<protein>
    <submittedName>
        <fullName evidence="7">Beta-ketoacyl reductase</fullName>
    </submittedName>
</protein>
<evidence type="ECO:0000256" key="5">
    <source>
        <dbReference type="SAM" id="MobiDB-lite"/>
    </source>
</evidence>
<keyword evidence="4" id="KW-0511">Multifunctional enzyme</keyword>
<evidence type="ECO:0000313" key="8">
    <source>
        <dbReference type="Proteomes" id="UP001620295"/>
    </source>
</evidence>
<dbReference type="InterPro" id="IPR013968">
    <property type="entry name" value="PKS_KR"/>
</dbReference>
<evidence type="ECO:0000256" key="1">
    <source>
        <dbReference type="ARBA" id="ARBA00022450"/>
    </source>
</evidence>
<comment type="caution">
    <text evidence="7">The sequence shown here is derived from an EMBL/GenBank/DDBJ whole genome shotgun (WGS) entry which is preliminary data.</text>
</comment>
<dbReference type="InterPro" id="IPR036736">
    <property type="entry name" value="ACP-like_sf"/>
</dbReference>
<dbReference type="Proteomes" id="UP001620295">
    <property type="component" value="Unassembled WGS sequence"/>
</dbReference>
<dbReference type="InterPro" id="IPR020806">
    <property type="entry name" value="PKS_PP-bd"/>
</dbReference>
<evidence type="ECO:0000259" key="6">
    <source>
        <dbReference type="PROSITE" id="PS50075"/>
    </source>
</evidence>
<dbReference type="PANTHER" id="PTHR43775:SF51">
    <property type="entry name" value="INACTIVE PHENOLPHTHIOCEROL SYNTHESIS POLYKETIDE SYNTHASE TYPE I PKS1-RELATED"/>
    <property type="match status" value="1"/>
</dbReference>
<feature type="domain" description="Carrier" evidence="6">
    <location>
        <begin position="134"/>
        <end position="209"/>
    </location>
</feature>
<dbReference type="PROSITE" id="PS50075">
    <property type="entry name" value="CARRIER"/>
    <property type="match status" value="1"/>
</dbReference>
<dbReference type="InterPro" id="IPR036291">
    <property type="entry name" value="NAD(P)-bd_dom_sf"/>
</dbReference>
<dbReference type="PROSITE" id="PS00012">
    <property type="entry name" value="PHOSPHOPANTETHEINE"/>
    <property type="match status" value="1"/>
</dbReference>
<feature type="region of interest" description="Disordered" evidence="5">
    <location>
        <begin position="252"/>
        <end position="273"/>
    </location>
</feature>
<evidence type="ECO:0000256" key="2">
    <source>
        <dbReference type="ARBA" id="ARBA00022553"/>
    </source>
</evidence>
<dbReference type="Pfam" id="PF08659">
    <property type="entry name" value="KR"/>
    <property type="match status" value="1"/>
</dbReference>
<dbReference type="InterPro" id="IPR009081">
    <property type="entry name" value="PP-bd_ACP"/>
</dbReference>
<keyword evidence="1" id="KW-0596">Phosphopantetheine</keyword>
<gene>
    <name evidence="7" type="ORF">ACI2L5_51470</name>
</gene>
<dbReference type="SUPFAM" id="SSF51735">
    <property type="entry name" value="NAD(P)-binding Rossmann-fold domains"/>
    <property type="match status" value="1"/>
</dbReference>
<dbReference type="Gene3D" id="3.40.50.720">
    <property type="entry name" value="NAD(P)-binding Rossmann-like Domain"/>
    <property type="match status" value="1"/>
</dbReference>
<dbReference type="Gene3D" id="1.10.1200.10">
    <property type="entry name" value="ACP-like"/>
    <property type="match status" value="1"/>
</dbReference>
<dbReference type="RefSeq" id="WP_404749213.1">
    <property type="nucleotide sequence ID" value="NZ_JBJDQH010000057.1"/>
</dbReference>
<dbReference type="PANTHER" id="PTHR43775">
    <property type="entry name" value="FATTY ACID SYNTHASE"/>
    <property type="match status" value="1"/>
</dbReference>
<evidence type="ECO:0000256" key="4">
    <source>
        <dbReference type="ARBA" id="ARBA00023268"/>
    </source>
</evidence>
<dbReference type="SMART" id="SM01294">
    <property type="entry name" value="PKS_PP_betabranch"/>
    <property type="match status" value="1"/>
</dbReference>
<reference evidence="7 8" key="1">
    <citation type="submission" date="2024-11" db="EMBL/GenBank/DDBJ databases">
        <title>The Natural Products Discovery Center: Release of the First 8490 Sequenced Strains for Exploring Actinobacteria Biosynthetic Diversity.</title>
        <authorList>
            <person name="Kalkreuter E."/>
            <person name="Kautsar S.A."/>
            <person name="Yang D."/>
            <person name="Bader C.D."/>
            <person name="Teijaro C.N."/>
            <person name="Fluegel L."/>
            <person name="Davis C.M."/>
            <person name="Simpson J.R."/>
            <person name="Lauterbach L."/>
            <person name="Steele A.D."/>
            <person name="Gui C."/>
            <person name="Meng S."/>
            <person name="Li G."/>
            <person name="Viehrig K."/>
            <person name="Ye F."/>
            <person name="Su P."/>
            <person name="Kiefer A.F."/>
            <person name="Nichols A."/>
            <person name="Cepeda A.J."/>
            <person name="Yan W."/>
            <person name="Fan B."/>
            <person name="Jiang Y."/>
            <person name="Adhikari A."/>
            <person name="Zheng C.-J."/>
            <person name="Schuster L."/>
            <person name="Cowan T.M."/>
            <person name="Smanski M.J."/>
            <person name="Chevrette M.G."/>
            <person name="De Carvalho L.P.S."/>
            <person name="Shen B."/>
        </authorList>
    </citation>
    <scope>NUCLEOTIDE SEQUENCE [LARGE SCALE GENOMIC DNA]</scope>
    <source>
        <strain evidence="7 8">NPDC020863</strain>
    </source>
</reference>
<dbReference type="InterPro" id="IPR006162">
    <property type="entry name" value="Ppantetheine_attach_site"/>
</dbReference>
<dbReference type="Pfam" id="PF00550">
    <property type="entry name" value="PP-binding"/>
    <property type="match status" value="1"/>
</dbReference>
<name>A0ABW8M4U1_9ACTN</name>
<evidence type="ECO:0000313" key="7">
    <source>
        <dbReference type="EMBL" id="MFK4273212.1"/>
    </source>
</evidence>